<dbReference type="PANTHER" id="PTHR43464:SF19">
    <property type="entry name" value="UBIQUINONE BIOSYNTHESIS O-METHYLTRANSFERASE, MITOCHONDRIAL"/>
    <property type="match status" value="1"/>
</dbReference>
<reference evidence="6 7" key="1">
    <citation type="submission" date="2016-12" db="EMBL/GenBank/DDBJ databases">
        <authorList>
            <person name="Song W.-J."/>
            <person name="Kurnit D.M."/>
        </authorList>
    </citation>
    <scope>NUCLEOTIDE SEQUENCE [LARGE SCALE GENOMIC DNA]</scope>
    <source>
        <strain evidence="6 7">DSM 19599</strain>
    </source>
</reference>
<keyword evidence="2 5" id="KW-0808">Transferase</keyword>
<evidence type="ECO:0000256" key="5">
    <source>
        <dbReference type="HAMAP-Rule" id="MF_00472"/>
    </source>
</evidence>
<dbReference type="STRING" id="1123029.SAMN02745172_01443"/>
<feature type="binding site" evidence="5">
    <location>
        <position position="138"/>
    </location>
    <ligand>
        <name>S-adenosyl-L-methionine</name>
        <dbReference type="ChEBI" id="CHEBI:59789"/>
    </ligand>
</feature>
<dbReference type="Pfam" id="PF13489">
    <property type="entry name" value="Methyltransf_23"/>
    <property type="match status" value="1"/>
</dbReference>
<sequence>MTEAESRAPSVDPAEVARFSAIADEWWDVRGKFAPLHRFNPVRIAYVKNAICRHFGRDEMDTEALGGLSILDIGCGGGLLSVPLARLGGRVTGIDPSETNIAVARLHAEKVGLDIDFRAVTAEALAETGARFDVVLAMEVVEHVTDVPAFVACCASLVRPGGLMFAATLNRTTKAFLLAIVGAEYVLGWLPRGTHSYSKFVRPEELEAAMTDAGLAMVERTGVTFDPVSGRWTRNPRDLDVNYMLHAERPRALSAA</sequence>
<dbReference type="RefSeq" id="WP_244530794.1">
    <property type="nucleotide sequence ID" value="NZ_FRXO01000002.1"/>
</dbReference>
<proteinExistence type="inferred from homology"/>
<name>A0A1M7ZFB7_9HYPH</name>
<keyword evidence="3 5" id="KW-0831">Ubiquinone biosynthesis</keyword>
<protein>
    <recommendedName>
        <fullName evidence="5">Ubiquinone biosynthesis O-methyltransferase</fullName>
    </recommendedName>
    <alternativeName>
        <fullName evidence="5">2-polyprenyl-6-hydroxyphenol methylase</fullName>
        <ecNumber evidence="5">2.1.1.222</ecNumber>
    </alternativeName>
    <alternativeName>
        <fullName evidence="5">3-demethylubiquinone 3-O-methyltransferase</fullName>
        <ecNumber evidence="5">2.1.1.64</ecNumber>
    </alternativeName>
</protein>
<keyword evidence="1 5" id="KW-0489">Methyltransferase</keyword>
<dbReference type="GO" id="GO:0032259">
    <property type="term" value="P:methylation"/>
    <property type="evidence" value="ECO:0007669"/>
    <property type="project" value="UniProtKB-KW"/>
</dbReference>
<dbReference type="GO" id="GO:0061542">
    <property type="term" value="F:3-demethylubiquinol 3-O-methyltransferase activity"/>
    <property type="evidence" value="ECO:0007669"/>
    <property type="project" value="UniProtKB-UniRule"/>
</dbReference>
<comment type="pathway">
    <text evidence="5">Cofactor biosynthesis; ubiquinone biosynthesis.</text>
</comment>
<dbReference type="PANTHER" id="PTHR43464">
    <property type="entry name" value="METHYLTRANSFERASE"/>
    <property type="match status" value="1"/>
</dbReference>
<dbReference type="Proteomes" id="UP000186406">
    <property type="component" value="Unassembled WGS sequence"/>
</dbReference>
<feature type="binding site" evidence="5">
    <location>
        <position position="95"/>
    </location>
    <ligand>
        <name>S-adenosyl-L-methionine</name>
        <dbReference type="ChEBI" id="CHEBI:59789"/>
    </ligand>
</feature>
<evidence type="ECO:0000256" key="1">
    <source>
        <dbReference type="ARBA" id="ARBA00022603"/>
    </source>
</evidence>
<dbReference type="EC" id="2.1.1.222" evidence="5"/>
<comment type="function">
    <text evidence="5">O-methyltransferase that catalyzes the 2 O-methylation steps in the ubiquinone biosynthetic pathway.</text>
</comment>
<comment type="similarity">
    <text evidence="5">Belongs to the methyltransferase superfamily. UbiG/COQ3 family.</text>
</comment>
<comment type="catalytic activity">
    <reaction evidence="5">
        <text>a 3-(all-trans-polyprenyl)benzene-1,2-diol + S-adenosyl-L-methionine = a 2-methoxy-6-(all-trans-polyprenyl)phenol + S-adenosyl-L-homocysteine + H(+)</text>
        <dbReference type="Rhea" id="RHEA:31411"/>
        <dbReference type="Rhea" id="RHEA-COMP:9550"/>
        <dbReference type="Rhea" id="RHEA-COMP:9551"/>
        <dbReference type="ChEBI" id="CHEBI:15378"/>
        <dbReference type="ChEBI" id="CHEBI:57856"/>
        <dbReference type="ChEBI" id="CHEBI:59789"/>
        <dbReference type="ChEBI" id="CHEBI:62729"/>
        <dbReference type="ChEBI" id="CHEBI:62731"/>
        <dbReference type="EC" id="2.1.1.222"/>
    </reaction>
</comment>
<dbReference type="AlphaFoldDB" id="A0A1M7ZFB7"/>
<dbReference type="GO" id="GO:0010420">
    <property type="term" value="F:polyprenyldihydroxybenzoate methyltransferase activity"/>
    <property type="evidence" value="ECO:0007669"/>
    <property type="project" value="InterPro"/>
</dbReference>
<feature type="binding site" evidence="5">
    <location>
        <position position="43"/>
    </location>
    <ligand>
        <name>S-adenosyl-L-methionine</name>
        <dbReference type="ChEBI" id="CHEBI:59789"/>
    </ligand>
</feature>
<keyword evidence="7" id="KW-1185">Reference proteome</keyword>
<comment type="catalytic activity">
    <reaction evidence="5">
        <text>a 3-demethylubiquinol + S-adenosyl-L-methionine = a ubiquinol + S-adenosyl-L-homocysteine + H(+)</text>
        <dbReference type="Rhea" id="RHEA:44380"/>
        <dbReference type="Rhea" id="RHEA-COMP:9566"/>
        <dbReference type="Rhea" id="RHEA-COMP:10914"/>
        <dbReference type="ChEBI" id="CHEBI:15378"/>
        <dbReference type="ChEBI" id="CHEBI:17976"/>
        <dbReference type="ChEBI" id="CHEBI:57856"/>
        <dbReference type="ChEBI" id="CHEBI:59789"/>
        <dbReference type="ChEBI" id="CHEBI:84422"/>
        <dbReference type="EC" id="2.1.1.64"/>
    </reaction>
</comment>
<dbReference type="InterPro" id="IPR010233">
    <property type="entry name" value="UbiG_MeTrfase"/>
</dbReference>
<evidence type="ECO:0000313" key="7">
    <source>
        <dbReference type="Proteomes" id="UP000186406"/>
    </source>
</evidence>
<dbReference type="EMBL" id="FRXO01000002">
    <property type="protein sequence ID" value="SHO63577.1"/>
    <property type="molecule type" value="Genomic_DNA"/>
</dbReference>
<evidence type="ECO:0000313" key="6">
    <source>
        <dbReference type="EMBL" id="SHO63577.1"/>
    </source>
</evidence>
<organism evidence="6 7">
    <name type="scientific">Pseudoxanthobacter soli DSM 19599</name>
    <dbReference type="NCBI Taxonomy" id="1123029"/>
    <lineage>
        <taxon>Bacteria</taxon>
        <taxon>Pseudomonadati</taxon>
        <taxon>Pseudomonadota</taxon>
        <taxon>Alphaproteobacteria</taxon>
        <taxon>Hyphomicrobiales</taxon>
        <taxon>Segnochrobactraceae</taxon>
        <taxon>Pseudoxanthobacter</taxon>
    </lineage>
</organism>
<dbReference type="UniPathway" id="UPA00232"/>
<dbReference type="GO" id="GO:0102208">
    <property type="term" value="F:2-polyprenyl-6-hydroxyphenol methylase activity"/>
    <property type="evidence" value="ECO:0007669"/>
    <property type="project" value="UniProtKB-EC"/>
</dbReference>
<evidence type="ECO:0000256" key="3">
    <source>
        <dbReference type="ARBA" id="ARBA00022688"/>
    </source>
</evidence>
<feature type="binding site" evidence="5">
    <location>
        <position position="74"/>
    </location>
    <ligand>
        <name>S-adenosyl-L-methionine</name>
        <dbReference type="ChEBI" id="CHEBI:59789"/>
    </ligand>
</feature>
<keyword evidence="4 5" id="KW-0949">S-adenosyl-L-methionine</keyword>
<evidence type="ECO:0000256" key="4">
    <source>
        <dbReference type="ARBA" id="ARBA00022691"/>
    </source>
</evidence>
<dbReference type="SUPFAM" id="SSF53335">
    <property type="entry name" value="S-adenosyl-L-methionine-dependent methyltransferases"/>
    <property type="match status" value="1"/>
</dbReference>
<dbReference type="HAMAP" id="MF_00472">
    <property type="entry name" value="UbiG"/>
    <property type="match status" value="1"/>
</dbReference>
<keyword evidence="6" id="KW-0830">Ubiquinone</keyword>
<evidence type="ECO:0000256" key="2">
    <source>
        <dbReference type="ARBA" id="ARBA00022679"/>
    </source>
</evidence>
<gene>
    <name evidence="5" type="primary">ubiG</name>
    <name evidence="6" type="ORF">SAMN02745172_01443</name>
</gene>
<accession>A0A1M7ZFB7</accession>
<dbReference type="NCBIfam" id="TIGR01983">
    <property type="entry name" value="UbiG"/>
    <property type="match status" value="1"/>
</dbReference>
<dbReference type="InterPro" id="IPR029063">
    <property type="entry name" value="SAM-dependent_MTases_sf"/>
</dbReference>
<dbReference type="Gene3D" id="3.40.50.150">
    <property type="entry name" value="Vaccinia Virus protein VP39"/>
    <property type="match status" value="1"/>
</dbReference>
<dbReference type="CDD" id="cd02440">
    <property type="entry name" value="AdoMet_MTases"/>
    <property type="match status" value="1"/>
</dbReference>
<dbReference type="EC" id="2.1.1.64" evidence="5"/>